<dbReference type="InterPro" id="IPR053140">
    <property type="entry name" value="GDSL_Rv0518-like"/>
</dbReference>
<dbReference type="SUPFAM" id="SSF52266">
    <property type="entry name" value="SGNH hydrolase"/>
    <property type="match status" value="1"/>
</dbReference>
<reference evidence="3 4" key="1">
    <citation type="submission" date="2018-06" db="EMBL/GenBank/DDBJ databases">
        <title>Genomic Encyclopedia of Type Strains, Phase III (KMG-III): the genomes of soil and plant-associated and newly described type strains.</title>
        <authorList>
            <person name="Whitman W."/>
        </authorList>
    </citation>
    <scope>NUCLEOTIDE SEQUENCE [LARGE SCALE GENOMIC DNA]</scope>
    <source>
        <strain evidence="3 4">CECT 7342</strain>
    </source>
</reference>
<feature type="signal peptide" evidence="1">
    <location>
        <begin position="1"/>
        <end position="30"/>
    </location>
</feature>
<dbReference type="Pfam" id="PF13472">
    <property type="entry name" value="Lipase_GDSL_2"/>
    <property type="match status" value="1"/>
</dbReference>
<evidence type="ECO:0000259" key="2">
    <source>
        <dbReference type="Pfam" id="PF13472"/>
    </source>
</evidence>
<dbReference type="PANTHER" id="PTHR43784:SF2">
    <property type="entry name" value="GDSL-LIKE LIPASE_ACYLHYDROLASE, PUTATIVE (AFU_ORTHOLOGUE AFUA_2G00820)-RELATED"/>
    <property type="match status" value="1"/>
</dbReference>
<dbReference type="Gene3D" id="3.40.50.1110">
    <property type="entry name" value="SGNH hydrolase"/>
    <property type="match status" value="1"/>
</dbReference>
<evidence type="ECO:0000256" key="1">
    <source>
        <dbReference type="SAM" id="SignalP"/>
    </source>
</evidence>
<keyword evidence="4" id="KW-1185">Reference proteome</keyword>
<protein>
    <submittedName>
        <fullName evidence="3">Lysophospholipase L1-like esterase</fullName>
    </submittedName>
</protein>
<evidence type="ECO:0000313" key="4">
    <source>
        <dbReference type="Proteomes" id="UP000252124"/>
    </source>
</evidence>
<dbReference type="EMBL" id="QNRM01000001">
    <property type="protein sequence ID" value="RBP24582.1"/>
    <property type="molecule type" value="Genomic_DNA"/>
</dbReference>
<organism evidence="3 4">
    <name type="scientific">Achromobacter marplatensis</name>
    <dbReference type="NCBI Taxonomy" id="470868"/>
    <lineage>
        <taxon>Bacteria</taxon>
        <taxon>Pseudomonadati</taxon>
        <taxon>Pseudomonadota</taxon>
        <taxon>Betaproteobacteria</taxon>
        <taxon>Burkholderiales</taxon>
        <taxon>Alcaligenaceae</taxon>
        <taxon>Achromobacter</taxon>
    </lineage>
</organism>
<dbReference type="Proteomes" id="UP000252124">
    <property type="component" value="Unassembled WGS sequence"/>
</dbReference>
<dbReference type="InterPro" id="IPR006311">
    <property type="entry name" value="TAT_signal"/>
</dbReference>
<dbReference type="PANTHER" id="PTHR43784">
    <property type="entry name" value="GDSL-LIKE LIPASE/ACYLHYDROLASE, PUTATIVE (AFU_ORTHOLOGUE AFUA_2G00820)-RELATED"/>
    <property type="match status" value="1"/>
</dbReference>
<comment type="caution">
    <text evidence="3">The sequence shown here is derived from an EMBL/GenBank/DDBJ whole genome shotgun (WGS) entry which is preliminary data.</text>
</comment>
<dbReference type="CDD" id="cd01830">
    <property type="entry name" value="XynE_like"/>
    <property type="match status" value="1"/>
</dbReference>
<proteinExistence type="predicted"/>
<accession>A0ABX9GJ53</accession>
<dbReference type="InterPro" id="IPR036514">
    <property type="entry name" value="SGNH_hydro_sf"/>
</dbReference>
<feature type="chain" id="PRO_5045856283" evidence="1">
    <location>
        <begin position="31"/>
        <end position="426"/>
    </location>
</feature>
<gene>
    <name evidence="3" type="ORF">DFP87_1011092</name>
</gene>
<dbReference type="InterPro" id="IPR013830">
    <property type="entry name" value="SGNH_hydro"/>
</dbReference>
<name>A0ABX9GJ53_9BURK</name>
<evidence type="ECO:0000313" key="3">
    <source>
        <dbReference type="EMBL" id="RBP24582.1"/>
    </source>
</evidence>
<feature type="domain" description="SGNH hydrolase-type esterase" evidence="2">
    <location>
        <begin position="217"/>
        <end position="413"/>
    </location>
</feature>
<sequence>MPPAMNRRSFVRTASLAATGLVWHPSATHAAATAAAPQSSWVSSWFASPQPLWDTSFVLPTGMPARVADQTLRETVKISLGGRRLRVVLSNRYGAQPLVIGAARIARARAGAAIDPASDRVLRFGGQPGVTIAPGAQAISDPVDLPVAALSELAISTYFPQPTPVATFHWGAQQTAALAPGDASGAPDLPGAAALQGRAFLAGVWVETAADTPVVVAFGDSLTDGNGSTPGANRRWPDFLARRLAPQGVGVVNAGISGARVWGDKMGVNAMARFEADVLSQPGVRTVVLLMGINDIGWPDSGFAPGDAPMTAARLTEGYRQLAEAAHARNVRIVGATIAPYEGSLHGTPLARHYSPAKDAVRREVNRWIRSSGVFDAVVDMDAVLRDPSHPARLLPAYDSGDHLHPGDAGYQAMAQALDDGILFGR</sequence>
<dbReference type="PROSITE" id="PS51318">
    <property type="entry name" value="TAT"/>
    <property type="match status" value="1"/>
</dbReference>
<keyword evidence="1" id="KW-0732">Signal</keyword>